<keyword evidence="1" id="KW-0808">Transferase</keyword>
<dbReference type="GO" id="GO:0016740">
    <property type="term" value="F:transferase activity"/>
    <property type="evidence" value="ECO:0007669"/>
    <property type="project" value="UniProtKB-KW"/>
</dbReference>
<evidence type="ECO:0000313" key="1">
    <source>
        <dbReference type="EMBL" id="BCX49876.1"/>
    </source>
</evidence>
<reference evidence="1 2" key="1">
    <citation type="submission" date="2021-06" db="EMBL/GenBank/DDBJ databases">
        <title>Complete genome of Haloferula helveola possessing various polysaccharide degrading enzymes.</title>
        <authorList>
            <person name="Takami H."/>
            <person name="Huang C."/>
            <person name="Hamasaki K."/>
        </authorList>
    </citation>
    <scope>NUCLEOTIDE SEQUENCE [LARGE SCALE GENOMIC DNA]</scope>
    <source>
        <strain evidence="1 2">CN-1</strain>
    </source>
</reference>
<dbReference type="InterPro" id="IPR029044">
    <property type="entry name" value="Nucleotide-diphossugar_trans"/>
</dbReference>
<dbReference type="Gene3D" id="3.90.550.10">
    <property type="entry name" value="Spore Coat Polysaccharide Biosynthesis Protein SpsA, Chain A"/>
    <property type="match status" value="1"/>
</dbReference>
<sequence>MTPAPVMIPAYRRLGHLQKTIAALAANTLADQTELYVTSDGPRPGDEEAVADVREWLKTVQGFRKVEVLARDENSRLENWKIRRELASGFGRMIYLEDDCATSPMFLSYMNACLNRYEDDPRVFSISGYLPPLDGFRPEPFRLLRAKRFKAWGFGIYARTDAMVRCQPEPSEYREILRSPSMRRRIIRQTGVNFIGMLRRCTLGELLAYDMMATLEVVKRDLDVIFPSISLVQNHGIDGTGAHCGKSDRFETTLFAGDQPDWQQIPDDPDESFTRAIAKFYGSNLKGRFTFYSKLLRRRLELPDAARIAPAPTPG</sequence>
<gene>
    <name evidence="1" type="ORF">HAHE_37840</name>
</gene>
<dbReference type="Proteomes" id="UP001374893">
    <property type="component" value="Chromosome"/>
</dbReference>
<dbReference type="SUPFAM" id="SSF53448">
    <property type="entry name" value="Nucleotide-diphospho-sugar transferases"/>
    <property type="match status" value="1"/>
</dbReference>
<accession>A0ABM7RDV1</accession>
<dbReference type="RefSeq" id="WP_338686680.1">
    <property type="nucleotide sequence ID" value="NZ_AP024702.1"/>
</dbReference>
<evidence type="ECO:0000313" key="2">
    <source>
        <dbReference type="Proteomes" id="UP001374893"/>
    </source>
</evidence>
<keyword evidence="2" id="KW-1185">Reference proteome</keyword>
<protein>
    <submittedName>
        <fullName evidence="1">Sugar transferase</fullName>
    </submittedName>
</protein>
<name>A0ABM7RDV1_9BACT</name>
<proteinExistence type="predicted"/>
<dbReference type="EMBL" id="AP024702">
    <property type="protein sequence ID" value="BCX49876.1"/>
    <property type="molecule type" value="Genomic_DNA"/>
</dbReference>
<organism evidence="1 2">
    <name type="scientific">Haloferula helveola</name>
    <dbReference type="NCBI Taxonomy" id="490095"/>
    <lineage>
        <taxon>Bacteria</taxon>
        <taxon>Pseudomonadati</taxon>
        <taxon>Verrucomicrobiota</taxon>
        <taxon>Verrucomicrobiia</taxon>
        <taxon>Verrucomicrobiales</taxon>
        <taxon>Verrucomicrobiaceae</taxon>
        <taxon>Haloferula</taxon>
    </lineage>
</organism>